<protein>
    <recommendedName>
        <fullName evidence="4">Protein kinase domain-containing protein</fullName>
    </recommendedName>
</protein>
<reference evidence="2" key="2">
    <citation type="submission" date="2025-09" db="UniProtKB">
        <authorList>
            <consortium name="Ensembl"/>
        </authorList>
    </citation>
    <scope>IDENTIFICATION</scope>
</reference>
<evidence type="ECO:0008006" key="4">
    <source>
        <dbReference type="Google" id="ProtNLM"/>
    </source>
</evidence>
<dbReference type="Proteomes" id="UP000265160">
    <property type="component" value="Unplaced"/>
</dbReference>
<organism evidence="2 3">
    <name type="scientific">Maylandia zebra</name>
    <name type="common">zebra mbuna</name>
    <dbReference type="NCBI Taxonomy" id="106582"/>
    <lineage>
        <taxon>Eukaryota</taxon>
        <taxon>Metazoa</taxon>
        <taxon>Chordata</taxon>
        <taxon>Craniata</taxon>
        <taxon>Vertebrata</taxon>
        <taxon>Euteleostomi</taxon>
        <taxon>Actinopterygii</taxon>
        <taxon>Neopterygii</taxon>
        <taxon>Teleostei</taxon>
        <taxon>Neoteleostei</taxon>
        <taxon>Acanthomorphata</taxon>
        <taxon>Ovalentaria</taxon>
        <taxon>Cichlomorphae</taxon>
        <taxon>Cichliformes</taxon>
        <taxon>Cichlidae</taxon>
        <taxon>African cichlids</taxon>
        <taxon>Pseudocrenilabrinae</taxon>
        <taxon>Haplochromini</taxon>
        <taxon>Maylandia</taxon>
        <taxon>Maylandia zebra complex</taxon>
    </lineage>
</organism>
<dbReference type="Ensembl" id="ENSMZET00005004957.1">
    <property type="protein sequence ID" value="ENSMZEP00005004752.1"/>
    <property type="gene ID" value="ENSMZEG00005003684.1"/>
</dbReference>
<feature type="region of interest" description="Disordered" evidence="1">
    <location>
        <begin position="1"/>
        <end position="21"/>
    </location>
</feature>
<dbReference type="GeneTree" id="ENSGT01120000274432"/>
<name>A0A3P9B4P0_9CICH</name>
<evidence type="ECO:0000313" key="2">
    <source>
        <dbReference type="Ensembl" id="ENSMZEP00005004752.1"/>
    </source>
</evidence>
<dbReference type="AlphaFoldDB" id="A0A3P9B4P0"/>
<proteinExistence type="predicted"/>
<evidence type="ECO:0000256" key="1">
    <source>
        <dbReference type="SAM" id="MobiDB-lite"/>
    </source>
</evidence>
<keyword evidence="3" id="KW-1185">Reference proteome</keyword>
<evidence type="ECO:0000313" key="3">
    <source>
        <dbReference type="Proteomes" id="UP000265160"/>
    </source>
</evidence>
<feature type="compositionally biased region" description="Basic and acidic residues" evidence="1">
    <location>
        <begin position="1"/>
        <end position="13"/>
    </location>
</feature>
<sequence length="119" mass="13676">SEKDPRSNQRETKSMVSNSRPEAGQRLFVSLIKQMLALDAHQRITPSEVLRHPFFSPKSSLCIDMSAEYHKTLWSFSTFKLESKRSQKINCSFQNSVEFSSKYSSTHQPVHHSAQMSLN</sequence>
<reference evidence="2" key="1">
    <citation type="submission" date="2025-08" db="UniProtKB">
        <authorList>
            <consortium name="Ensembl"/>
        </authorList>
    </citation>
    <scope>IDENTIFICATION</scope>
</reference>
<dbReference type="InterPro" id="IPR011009">
    <property type="entry name" value="Kinase-like_dom_sf"/>
</dbReference>
<accession>A0A3P9B4P0</accession>
<dbReference type="Gene3D" id="1.10.510.10">
    <property type="entry name" value="Transferase(Phosphotransferase) domain 1"/>
    <property type="match status" value="1"/>
</dbReference>
<dbReference type="SUPFAM" id="SSF56112">
    <property type="entry name" value="Protein kinase-like (PK-like)"/>
    <property type="match status" value="1"/>
</dbReference>